<feature type="domain" description="C2H2-type" evidence="7">
    <location>
        <begin position="538"/>
        <end position="565"/>
    </location>
</feature>
<name>A0A8J9ZN46_BRALA</name>
<evidence type="ECO:0000256" key="4">
    <source>
        <dbReference type="ARBA" id="ARBA00022833"/>
    </source>
</evidence>
<evidence type="ECO:0000256" key="3">
    <source>
        <dbReference type="ARBA" id="ARBA00022771"/>
    </source>
</evidence>
<feature type="domain" description="C2H2-type" evidence="7">
    <location>
        <begin position="97"/>
        <end position="124"/>
    </location>
</feature>
<protein>
    <submittedName>
        <fullName evidence="8">ZNF425 protein</fullName>
    </submittedName>
</protein>
<proteinExistence type="predicted"/>
<dbReference type="PROSITE" id="PS50157">
    <property type="entry name" value="ZINC_FINGER_C2H2_2"/>
    <property type="match status" value="9"/>
</dbReference>
<dbReference type="PANTHER" id="PTHR24403">
    <property type="entry name" value="ZINC FINGER PROTEIN"/>
    <property type="match status" value="1"/>
</dbReference>
<evidence type="ECO:0000313" key="9">
    <source>
        <dbReference type="Proteomes" id="UP000838412"/>
    </source>
</evidence>
<evidence type="ECO:0000256" key="2">
    <source>
        <dbReference type="ARBA" id="ARBA00022737"/>
    </source>
</evidence>
<accession>A0A8J9ZN46</accession>
<feature type="compositionally biased region" description="Basic residues" evidence="6">
    <location>
        <begin position="312"/>
        <end position="322"/>
    </location>
</feature>
<dbReference type="FunFam" id="3.30.160.60:FF:000446">
    <property type="entry name" value="Zinc finger protein"/>
    <property type="match status" value="2"/>
</dbReference>
<dbReference type="PROSITE" id="PS00028">
    <property type="entry name" value="ZINC_FINGER_C2H2_1"/>
    <property type="match status" value="2"/>
</dbReference>
<sequence length="677" mass="75826">MTDWARQNTPKPTIPVHMFTGGLLLSGPVQGNQAEILPLTFDPELLTYRFCHLRQNDIRSGPDLVDVFMHLLVIQSQVKEMACAAANSGPSAKMSLLSCPLCDFASACQGALESHMSSHVRSKPEQFSCRICGYHTVSRSSMEDHVEMHKTRKTNRKAASSKPRCLLCEFAAADRLELEFHMFTHTETLGNLLLCRDDNGLTDIMLSDGAAEELVSVQARVGGESGGKTDQNGHPVYAHTEKLADGMLCRVGDGFVDLTGSDSNTKGLVAVRASKRVVRRGRKTAQKAREKPLWCGECGYTARTRKELSSHLKTHYKRASRRLPKDGESTKSKKTAQNAHPVEKALLCGECGYKAKYENELRNHLKIHYNEAFVCEKCGFKAWDDLAIKAHTGERPLECKKCNYTVSCKEAMRKHRKTHTDSKPPPLVCRKCGYQTTRKDNLVSHFRLHTGEKPFSCGQCDYKTAFKNSLTLHLKTNRCEKPLSCQDCDYSTTCKRGMRMHLKNHTYTCKTCDAVLNSKEEFEKHMRNHRKEDSEKALTCEVCGYKAISRPCLEVHLRKHTGEKPFACSECSYRAKAKATLRIHIANKHKKTFRCLACGYGTDEEKSMDGHAKQHVKRFTCGDCDFVATTTEDIDAHMADTHVGGAAAIMCGKCRRYWTTCAGKIGAHMQTCCADKL</sequence>
<dbReference type="AlphaFoldDB" id="A0A8J9ZN46"/>
<dbReference type="SMART" id="SM00355">
    <property type="entry name" value="ZnF_C2H2"/>
    <property type="match status" value="14"/>
</dbReference>
<gene>
    <name evidence="8" type="primary">ZNF425</name>
    <name evidence="8" type="ORF">BLAG_LOCUS14798</name>
</gene>
<dbReference type="InterPro" id="IPR036236">
    <property type="entry name" value="Znf_C2H2_sf"/>
</dbReference>
<dbReference type="EMBL" id="OV696688">
    <property type="protein sequence ID" value="CAH1256514.1"/>
    <property type="molecule type" value="Genomic_DNA"/>
</dbReference>
<keyword evidence="4" id="KW-0862">Zinc</keyword>
<feature type="region of interest" description="Disordered" evidence="6">
    <location>
        <begin position="310"/>
        <end position="338"/>
    </location>
</feature>
<feature type="domain" description="C2H2-type" evidence="7">
    <location>
        <begin position="397"/>
        <end position="424"/>
    </location>
</feature>
<dbReference type="Proteomes" id="UP000838412">
    <property type="component" value="Chromosome 3"/>
</dbReference>
<feature type="domain" description="C2H2-type" evidence="7">
    <location>
        <begin position="507"/>
        <end position="534"/>
    </location>
</feature>
<evidence type="ECO:0000256" key="1">
    <source>
        <dbReference type="ARBA" id="ARBA00022723"/>
    </source>
</evidence>
<evidence type="ECO:0000259" key="7">
    <source>
        <dbReference type="PROSITE" id="PS50157"/>
    </source>
</evidence>
<keyword evidence="2" id="KW-0677">Repeat</keyword>
<dbReference type="Gene3D" id="3.30.160.60">
    <property type="entry name" value="Classic Zinc Finger"/>
    <property type="match status" value="9"/>
</dbReference>
<evidence type="ECO:0000256" key="6">
    <source>
        <dbReference type="SAM" id="MobiDB-lite"/>
    </source>
</evidence>
<dbReference type="PANTHER" id="PTHR24403:SF109">
    <property type="entry name" value="ZINC FINGER PROTEIN 845-LIKE"/>
    <property type="match status" value="1"/>
</dbReference>
<evidence type="ECO:0000256" key="5">
    <source>
        <dbReference type="PROSITE-ProRule" id="PRU00042"/>
    </source>
</evidence>
<feature type="domain" description="C2H2-type" evidence="7">
    <location>
        <begin position="293"/>
        <end position="320"/>
    </location>
</feature>
<feature type="domain" description="C2H2-type" evidence="7">
    <location>
        <begin position="455"/>
        <end position="482"/>
    </location>
</feature>
<keyword evidence="1" id="KW-0479">Metal-binding</keyword>
<feature type="domain" description="C2H2-type" evidence="7">
    <location>
        <begin position="346"/>
        <end position="373"/>
    </location>
</feature>
<feature type="domain" description="C2H2-type" evidence="7">
    <location>
        <begin position="127"/>
        <end position="154"/>
    </location>
</feature>
<feature type="domain" description="C2H2-type" evidence="7">
    <location>
        <begin position="427"/>
        <end position="454"/>
    </location>
</feature>
<evidence type="ECO:0000313" key="8">
    <source>
        <dbReference type="EMBL" id="CAH1256514.1"/>
    </source>
</evidence>
<dbReference type="GO" id="GO:0005634">
    <property type="term" value="C:nucleus"/>
    <property type="evidence" value="ECO:0007669"/>
    <property type="project" value="TreeGrafter"/>
</dbReference>
<keyword evidence="3 5" id="KW-0863">Zinc-finger</keyword>
<dbReference type="GO" id="GO:0045944">
    <property type="term" value="P:positive regulation of transcription by RNA polymerase II"/>
    <property type="evidence" value="ECO:0007669"/>
    <property type="project" value="TreeGrafter"/>
</dbReference>
<dbReference type="SUPFAM" id="SSF57667">
    <property type="entry name" value="beta-beta-alpha zinc fingers"/>
    <property type="match status" value="6"/>
</dbReference>
<dbReference type="InterPro" id="IPR013087">
    <property type="entry name" value="Znf_C2H2_type"/>
</dbReference>
<dbReference type="OrthoDB" id="10015593at2759"/>
<dbReference type="InterPro" id="IPR050688">
    <property type="entry name" value="Zinc_finger/UBP_domain"/>
</dbReference>
<dbReference type="GO" id="GO:0008270">
    <property type="term" value="F:zinc ion binding"/>
    <property type="evidence" value="ECO:0007669"/>
    <property type="project" value="UniProtKB-KW"/>
</dbReference>
<dbReference type="Pfam" id="PF00096">
    <property type="entry name" value="zf-C2H2"/>
    <property type="match status" value="1"/>
</dbReference>
<reference evidence="8" key="1">
    <citation type="submission" date="2022-01" db="EMBL/GenBank/DDBJ databases">
        <authorList>
            <person name="Braso-Vives M."/>
        </authorList>
    </citation>
    <scope>NUCLEOTIDE SEQUENCE</scope>
</reference>
<organism evidence="8 9">
    <name type="scientific">Branchiostoma lanceolatum</name>
    <name type="common">Common lancelet</name>
    <name type="synonym">Amphioxus lanceolatum</name>
    <dbReference type="NCBI Taxonomy" id="7740"/>
    <lineage>
        <taxon>Eukaryota</taxon>
        <taxon>Metazoa</taxon>
        <taxon>Chordata</taxon>
        <taxon>Cephalochordata</taxon>
        <taxon>Leptocardii</taxon>
        <taxon>Amphioxiformes</taxon>
        <taxon>Branchiostomatidae</taxon>
        <taxon>Branchiostoma</taxon>
    </lineage>
</organism>
<keyword evidence="9" id="KW-1185">Reference proteome</keyword>